<organism evidence="3">
    <name type="scientific">Arundo donax</name>
    <name type="common">Giant reed</name>
    <name type="synonym">Donax arundinaceus</name>
    <dbReference type="NCBI Taxonomy" id="35708"/>
    <lineage>
        <taxon>Eukaryota</taxon>
        <taxon>Viridiplantae</taxon>
        <taxon>Streptophyta</taxon>
        <taxon>Embryophyta</taxon>
        <taxon>Tracheophyta</taxon>
        <taxon>Spermatophyta</taxon>
        <taxon>Magnoliopsida</taxon>
        <taxon>Liliopsida</taxon>
        <taxon>Poales</taxon>
        <taxon>Poaceae</taxon>
        <taxon>PACMAD clade</taxon>
        <taxon>Arundinoideae</taxon>
        <taxon>Arundineae</taxon>
        <taxon>Arundo</taxon>
    </lineage>
</organism>
<keyword evidence="2" id="KW-0812">Transmembrane</keyword>
<feature type="transmembrane region" description="Helical" evidence="2">
    <location>
        <begin position="51"/>
        <end position="70"/>
    </location>
</feature>
<protein>
    <submittedName>
        <fullName evidence="3">Uncharacterized protein</fullName>
    </submittedName>
</protein>
<dbReference type="EMBL" id="GBRH01178699">
    <property type="protein sequence ID" value="JAE19197.1"/>
    <property type="molecule type" value="Transcribed_RNA"/>
</dbReference>
<reference evidence="3" key="1">
    <citation type="submission" date="2014-09" db="EMBL/GenBank/DDBJ databases">
        <authorList>
            <person name="Magalhaes I.L.F."/>
            <person name="Oliveira U."/>
            <person name="Santos F.R."/>
            <person name="Vidigal T.H.D.A."/>
            <person name="Brescovit A.D."/>
            <person name="Santos A.J."/>
        </authorList>
    </citation>
    <scope>NUCLEOTIDE SEQUENCE</scope>
    <source>
        <tissue evidence="3">Shoot tissue taken approximately 20 cm above the soil surface</tissue>
    </source>
</reference>
<feature type="region of interest" description="Disordered" evidence="1">
    <location>
        <begin position="1"/>
        <end position="26"/>
    </location>
</feature>
<dbReference type="AlphaFoldDB" id="A0A0A9G3X4"/>
<sequence length="75" mass="7806">MLLPCLPSGGADGLPSPRTPSPMLSPWQPAACRVGVAAHPRRPRSPPFAHLLQLLAAMLMLTVCLSNAGVDAPAR</sequence>
<name>A0A0A9G3X4_ARUDO</name>
<evidence type="ECO:0000313" key="3">
    <source>
        <dbReference type="EMBL" id="JAE19197.1"/>
    </source>
</evidence>
<evidence type="ECO:0000256" key="1">
    <source>
        <dbReference type="SAM" id="MobiDB-lite"/>
    </source>
</evidence>
<keyword evidence="2" id="KW-1133">Transmembrane helix</keyword>
<accession>A0A0A9G3X4</accession>
<keyword evidence="2" id="KW-0472">Membrane</keyword>
<reference evidence="3" key="2">
    <citation type="journal article" date="2015" name="Data Brief">
        <title>Shoot transcriptome of the giant reed, Arundo donax.</title>
        <authorList>
            <person name="Barrero R.A."/>
            <person name="Guerrero F.D."/>
            <person name="Moolhuijzen P."/>
            <person name="Goolsby J.A."/>
            <person name="Tidwell J."/>
            <person name="Bellgard S.E."/>
            <person name="Bellgard M.I."/>
        </authorList>
    </citation>
    <scope>NUCLEOTIDE SEQUENCE</scope>
    <source>
        <tissue evidence="3">Shoot tissue taken approximately 20 cm above the soil surface</tissue>
    </source>
</reference>
<evidence type="ECO:0000256" key="2">
    <source>
        <dbReference type="SAM" id="Phobius"/>
    </source>
</evidence>
<proteinExistence type="predicted"/>